<reference evidence="2 3" key="1">
    <citation type="submission" date="2015-01" db="EMBL/GenBank/DDBJ databases">
        <title>Ahrensia donghaiensis sp. nov., a novel dimethylsulphoniopropionate-cleavage bacterium isolated from seawater and emended descriptions of the genus Ahrensia and Ahrensia kielensis.</title>
        <authorList>
            <person name="Liu J."/>
        </authorList>
    </citation>
    <scope>NUCLEOTIDE SEQUENCE [LARGE SCALE GENOMIC DNA]</scope>
    <source>
        <strain evidence="2 3">LZD062</strain>
    </source>
</reference>
<dbReference type="Gene3D" id="1.10.10.10">
    <property type="entry name" value="Winged helix-like DNA-binding domain superfamily/Winged helix DNA-binding domain"/>
    <property type="match status" value="1"/>
</dbReference>
<sequence length="173" mass="19719">MAELTPKKRKIVSSRHLAGTEGWQLSEFEYGLIIAYNGFSRWMNKCMAAAGQPDLSSLEILVLHNINHREKHKKLSDITFLLNMEDSHVVNYAIKKLQKAGLIAGEKRGKEMFYSTTKIGFEYCERYREVREQCLLDSLKHMDRSNDELSDIASALRTLSGLYDQASRAASSL</sequence>
<accession>A0A0N0E8T3</accession>
<dbReference type="InterPro" id="IPR036388">
    <property type="entry name" value="WH-like_DNA-bd_sf"/>
</dbReference>
<dbReference type="InterPro" id="IPR014601">
    <property type="entry name" value="Trans_reg_MarR_HTH"/>
</dbReference>
<dbReference type="Pfam" id="PF13463">
    <property type="entry name" value="HTH_27"/>
    <property type="match status" value="1"/>
</dbReference>
<organism evidence="2 3">
    <name type="scientific">Ahrensia marina</name>
    <dbReference type="NCBI Taxonomy" id="1514904"/>
    <lineage>
        <taxon>Bacteria</taxon>
        <taxon>Pseudomonadati</taxon>
        <taxon>Pseudomonadota</taxon>
        <taxon>Alphaproteobacteria</taxon>
        <taxon>Hyphomicrobiales</taxon>
        <taxon>Ahrensiaceae</taxon>
        <taxon>Ahrensia</taxon>
    </lineage>
</organism>
<dbReference type="GO" id="GO:0003700">
    <property type="term" value="F:DNA-binding transcription factor activity"/>
    <property type="evidence" value="ECO:0007669"/>
    <property type="project" value="InterPro"/>
</dbReference>
<dbReference type="AlphaFoldDB" id="A0A0N0E8T3"/>
<evidence type="ECO:0000259" key="1">
    <source>
        <dbReference type="Pfam" id="PF13463"/>
    </source>
</evidence>
<evidence type="ECO:0000313" key="3">
    <source>
        <dbReference type="Proteomes" id="UP000038011"/>
    </source>
</evidence>
<dbReference type="OrthoDB" id="7504146at2"/>
<dbReference type="EMBL" id="JXMU01000002">
    <property type="protein sequence ID" value="KPB02712.1"/>
    <property type="molecule type" value="Genomic_DNA"/>
</dbReference>
<protein>
    <submittedName>
        <fullName evidence="2">Transcriptional regulator</fullName>
    </submittedName>
</protein>
<dbReference type="PATRIC" id="fig|1514904.3.peg.1710"/>
<dbReference type="Proteomes" id="UP000038011">
    <property type="component" value="Unassembled WGS sequence"/>
</dbReference>
<dbReference type="InterPro" id="IPR000835">
    <property type="entry name" value="HTH_MarR-typ"/>
</dbReference>
<dbReference type="SUPFAM" id="SSF46785">
    <property type="entry name" value="Winged helix' DNA-binding domain"/>
    <property type="match status" value="1"/>
</dbReference>
<gene>
    <name evidence="2" type="ORF">SU32_02530</name>
</gene>
<proteinExistence type="predicted"/>
<dbReference type="InterPro" id="IPR036390">
    <property type="entry name" value="WH_DNA-bd_sf"/>
</dbReference>
<feature type="domain" description="HTH marR-type" evidence="1">
    <location>
        <begin position="55"/>
        <end position="118"/>
    </location>
</feature>
<evidence type="ECO:0000313" key="2">
    <source>
        <dbReference type="EMBL" id="KPB02712.1"/>
    </source>
</evidence>
<dbReference type="PIRSF" id="PIRSF036158">
    <property type="entry name" value="UCP036158_MarR"/>
    <property type="match status" value="1"/>
</dbReference>
<comment type="caution">
    <text evidence="2">The sequence shown here is derived from an EMBL/GenBank/DDBJ whole genome shotgun (WGS) entry which is preliminary data.</text>
</comment>
<keyword evidence="3" id="KW-1185">Reference proteome</keyword>
<name>A0A0N0E8T3_9HYPH</name>
<dbReference type="STRING" id="1514904.SU32_02530"/>